<organism evidence="3 4">
    <name type="scientific">Sphingomonas lycopersici</name>
    <dbReference type="NCBI Taxonomy" id="2951807"/>
    <lineage>
        <taxon>Bacteria</taxon>
        <taxon>Pseudomonadati</taxon>
        <taxon>Pseudomonadota</taxon>
        <taxon>Alphaproteobacteria</taxon>
        <taxon>Sphingomonadales</taxon>
        <taxon>Sphingomonadaceae</taxon>
        <taxon>Sphingomonas</taxon>
    </lineage>
</organism>
<evidence type="ECO:0000313" key="4">
    <source>
        <dbReference type="Proteomes" id="UP001165565"/>
    </source>
</evidence>
<feature type="compositionally biased region" description="Polar residues" evidence="1">
    <location>
        <begin position="96"/>
        <end position="108"/>
    </location>
</feature>
<keyword evidence="4" id="KW-1185">Reference proteome</keyword>
<protein>
    <recommendedName>
        <fullName evidence="5">Secreted protein</fullName>
    </recommendedName>
</protein>
<accession>A0AA41ZE46</accession>
<keyword evidence="2" id="KW-0732">Signal</keyword>
<feature type="region of interest" description="Disordered" evidence="1">
    <location>
        <begin position="82"/>
        <end position="108"/>
    </location>
</feature>
<proteinExistence type="predicted"/>
<evidence type="ECO:0008006" key="5">
    <source>
        <dbReference type="Google" id="ProtNLM"/>
    </source>
</evidence>
<name>A0AA41ZE46_9SPHN</name>
<feature type="signal peptide" evidence="2">
    <location>
        <begin position="1"/>
        <end position="19"/>
    </location>
</feature>
<feature type="compositionally biased region" description="Basic and acidic residues" evidence="1">
    <location>
        <begin position="82"/>
        <end position="91"/>
    </location>
</feature>
<dbReference type="AlphaFoldDB" id="A0AA41ZE46"/>
<evidence type="ECO:0000256" key="1">
    <source>
        <dbReference type="SAM" id="MobiDB-lite"/>
    </source>
</evidence>
<evidence type="ECO:0000313" key="3">
    <source>
        <dbReference type="EMBL" id="MCW6537436.1"/>
    </source>
</evidence>
<comment type="caution">
    <text evidence="3">The sequence shown here is derived from an EMBL/GenBank/DDBJ whole genome shotgun (WGS) entry which is preliminary data.</text>
</comment>
<sequence>MLRPLITVALAVLPAAALAAQASQPAPAKAPAETVHQEAQAETGQPPKRIRSVTLSGTEKCPPSTSTEVVVCNRIDPNEQYRVPKELRRPPEVPAKNQSWVNRAQQQDEVGRTAGGLPNTCSAVGTGGQSGCAQMNARQWYLERQAIKRAQQEGTNPPPQD</sequence>
<dbReference type="RefSeq" id="WP_179512123.1">
    <property type="nucleotide sequence ID" value="NZ_JANFAU010000008.1"/>
</dbReference>
<dbReference type="Proteomes" id="UP001165565">
    <property type="component" value="Unassembled WGS sequence"/>
</dbReference>
<gene>
    <name evidence="3" type="ORF">NEE01_21875</name>
</gene>
<evidence type="ECO:0000256" key="2">
    <source>
        <dbReference type="SAM" id="SignalP"/>
    </source>
</evidence>
<dbReference type="EMBL" id="JANFAV010000022">
    <property type="protein sequence ID" value="MCW6537436.1"/>
    <property type="molecule type" value="Genomic_DNA"/>
</dbReference>
<feature type="region of interest" description="Disordered" evidence="1">
    <location>
        <begin position="28"/>
        <end position="50"/>
    </location>
</feature>
<reference evidence="3" key="1">
    <citation type="submission" date="2022-06" db="EMBL/GenBank/DDBJ databases">
        <title>Sphingomonas sp. nov. isolated from rhizosphere soil of tomato.</title>
        <authorList>
            <person name="Dong H."/>
            <person name="Gao R."/>
        </authorList>
    </citation>
    <scope>NUCLEOTIDE SEQUENCE</scope>
    <source>
        <strain evidence="3">MMSM24</strain>
    </source>
</reference>
<feature type="chain" id="PRO_5041449588" description="Secreted protein" evidence="2">
    <location>
        <begin position="20"/>
        <end position="161"/>
    </location>
</feature>